<evidence type="ECO:0000256" key="7">
    <source>
        <dbReference type="ARBA" id="ARBA00022927"/>
    </source>
</evidence>
<evidence type="ECO:0000256" key="5">
    <source>
        <dbReference type="ARBA" id="ARBA00022519"/>
    </source>
</evidence>
<dbReference type="GO" id="GO:0015627">
    <property type="term" value="C:type II protein secretion system complex"/>
    <property type="evidence" value="ECO:0007669"/>
    <property type="project" value="InterPro"/>
</dbReference>
<evidence type="ECO:0000256" key="8">
    <source>
        <dbReference type="ARBA" id="ARBA00022989"/>
    </source>
</evidence>
<feature type="transmembrane region" description="Helical" evidence="10">
    <location>
        <begin position="14"/>
        <end position="33"/>
    </location>
</feature>
<evidence type="ECO:0000256" key="2">
    <source>
        <dbReference type="ARBA" id="ARBA00010637"/>
    </source>
</evidence>
<evidence type="ECO:0000313" key="11">
    <source>
        <dbReference type="EMBL" id="STX29362.1"/>
    </source>
</evidence>
<accession>A0A378I3B7</accession>
<dbReference type="Pfam" id="PF04612">
    <property type="entry name" value="T2SSM"/>
    <property type="match status" value="1"/>
</dbReference>
<keyword evidence="8 10" id="KW-1133">Transmembrane helix</keyword>
<dbReference type="InterPro" id="IPR007690">
    <property type="entry name" value="T2SS_GspM"/>
</dbReference>
<dbReference type="RefSeq" id="WP_115303039.1">
    <property type="nucleotide sequence ID" value="NZ_CAAAHO010000002.1"/>
</dbReference>
<evidence type="ECO:0000256" key="3">
    <source>
        <dbReference type="ARBA" id="ARBA00022448"/>
    </source>
</evidence>
<keyword evidence="7" id="KW-0653">Protein transport</keyword>
<name>A0A378I3B7_9GAMM</name>
<keyword evidence="6 10" id="KW-0812">Transmembrane</keyword>
<evidence type="ECO:0000256" key="9">
    <source>
        <dbReference type="ARBA" id="ARBA00023136"/>
    </source>
</evidence>
<keyword evidence="3" id="KW-0813">Transport</keyword>
<dbReference type="AlphaFoldDB" id="A0A378I3B7"/>
<dbReference type="GO" id="GO:0015628">
    <property type="term" value="P:protein secretion by the type II secretion system"/>
    <property type="evidence" value="ECO:0007669"/>
    <property type="project" value="InterPro"/>
</dbReference>
<keyword evidence="4" id="KW-1003">Cell membrane</keyword>
<dbReference type="InterPro" id="IPR023229">
    <property type="entry name" value="T2SS_M_periplasmic_sf"/>
</dbReference>
<reference evidence="11 12" key="1">
    <citation type="submission" date="2018-06" db="EMBL/GenBank/DDBJ databases">
        <authorList>
            <consortium name="Pathogen Informatics"/>
            <person name="Doyle S."/>
        </authorList>
    </citation>
    <scope>NUCLEOTIDE SEQUENCE [LARGE SCALE GENOMIC DNA]</scope>
    <source>
        <strain evidence="11 12">NCTC13315</strain>
    </source>
</reference>
<evidence type="ECO:0000256" key="10">
    <source>
        <dbReference type="SAM" id="Phobius"/>
    </source>
</evidence>
<dbReference type="Gene3D" id="3.30.1360.100">
    <property type="entry name" value="General secretion pathway protein M, EpsM"/>
    <property type="match status" value="1"/>
</dbReference>
<evidence type="ECO:0000256" key="4">
    <source>
        <dbReference type="ARBA" id="ARBA00022475"/>
    </source>
</evidence>
<sequence>MMNYWNNLNDREKWLLGLGLISTLIYLFYLLLYSPLISAVDEKETQLKEKQETLIWMQQVRQQLPHKSNLKTISSSKLLTVIATELTNQALQKFPYQLQQTSQGDIQLSFENVPYKTFLVWLWQLNNNYALTLKQLVIEKTATVGLVKLTAVIASKT</sequence>
<keyword evidence="12" id="KW-1185">Reference proteome</keyword>
<evidence type="ECO:0000313" key="12">
    <source>
        <dbReference type="Proteomes" id="UP000254968"/>
    </source>
</evidence>
<dbReference type="SUPFAM" id="SSF103054">
    <property type="entry name" value="General secretion pathway protein M, EpsM"/>
    <property type="match status" value="1"/>
</dbReference>
<gene>
    <name evidence="11" type="primary">yghD</name>
    <name evidence="11" type="ORF">NCTC13315_01902</name>
</gene>
<evidence type="ECO:0000256" key="1">
    <source>
        <dbReference type="ARBA" id="ARBA00004377"/>
    </source>
</evidence>
<dbReference type="Proteomes" id="UP000254968">
    <property type="component" value="Unassembled WGS sequence"/>
</dbReference>
<comment type="similarity">
    <text evidence="2">Belongs to the GSP M family.</text>
</comment>
<keyword evidence="9 10" id="KW-0472">Membrane</keyword>
<dbReference type="GO" id="GO:0005886">
    <property type="term" value="C:plasma membrane"/>
    <property type="evidence" value="ECO:0007669"/>
    <property type="project" value="UniProtKB-SubCell"/>
</dbReference>
<keyword evidence="5" id="KW-0997">Cell inner membrane</keyword>
<proteinExistence type="inferred from homology"/>
<organism evidence="11 12">
    <name type="scientific">Legionella beliardensis</name>
    <dbReference type="NCBI Taxonomy" id="91822"/>
    <lineage>
        <taxon>Bacteria</taxon>
        <taxon>Pseudomonadati</taxon>
        <taxon>Pseudomonadota</taxon>
        <taxon>Gammaproteobacteria</taxon>
        <taxon>Legionellales</taxon>
        <taxon>Legionellaceae</taxon>
        <taxon>Legionella</taxon>
    </lineage>
</organism>
<comment type="subcellular location">
    <subcellularLocation>
        <location evidence="1">Cell inner membrane</location>
        <topology evidence="1">Single-pass membrane protein</topology>
    </subcellularLocation>
</comment>
<dbReference type="EMBL" id="UGNV01000001">
    <property type="protein sequence ID" value="STX29362.1"/>
    <property type="molecule type" value="Genomic_DNA"/>
</dbReference>
<evidence type="ECO:0000256" key="6">
    <source>
        <dbReference type="ARBA" id="ARBA00022692"/>
    </source>
</evidence>
<protein>
    <submittedName>
        <fullName evidence="11">General secretion pathway protein M</fullName>
    </submittedName>
</protein>
<dbReference type="OrthoDB" id="6624834at2"/>